<dbReference type="AlphaFoldDB" id="A0A370TU89"/>
<protein>
    <submittedName>
        <fullName evidence="2">Uncharacterized protein</fullName>
    </submittedName>
</protein>
<proteinExistence type="predicted"/>
<dbReference type="OrthoDB" id="3508621at2759"/>
<dbReference type="STRING" id="2656787.A0A370TU89"/>
<feature type="region of interest" description="Disordered" evidence="1">
    <location>
        <begin position="200"/>
        <end position="299"/>
    </location>
</feature>
<feature type="compositionally biased region" description="Polar residues" evidence="1">
    <location>
        <begin position="240"/>
        <end position="250"/>
    </location>
</feature>
<keyword evidence="3" id="KW-1185">Reference proteome</keyword>
<gene>
    <name evidence="2" type="ORF">BP5553_03435</name>
</gene>
<dbReference type="GeneID" id="43596284"/>
<evidence type="ECO:0000256" key="1">
    <source>
        <dbReference type="SAM" id="MobiDB-lite"/>
    </source>
</evidence>
<accession>A0A370TU89</accession>
<organism evidence="2 3">
    <name type="scientific">Venustampulla echinocandica</name>
    <dbReference type="NCBI Taxonomy" id="2656787"/>
    <lineage>
        <taxon>Eukaryota</taxon>
        <taxon>Fungi</taxon>
        <taxon>Dikarya</taxon>
        <taxon>Ascomycota</taxon>
        <taxon>Pezizomycotina</taxon>
        <taxon>Leotiomycetes</taxon>
        <taxon>Helotiales</taxon>
        <taxon>Pleuroascaceae</taxon>
        <taxon>Venustampulla</taxon>
    </lineage>
</organism>
<dbReference type="Proteomes" id="UP000254866">
    <property type="component" value="Unassembled WGS sequence"/>
</dbReference>
<comment type="caution">
    <text evidence="2">The sequence shown here is derived from an EMBL/GenBank/DDBJ whole genome shotgun (WGS) entry which is preliminary data.</text>
</comment>
<dbReference type="RefSeq" id="XP_031871751.1">
    <property type="nucleotide sequence ID" value="XM_032012058.1"/>
</dbReference>
<dbReference type="EMBL" id="NPIC01000002">
    <property type="protein sequence ID" value="RDL39095.1"/>
    <property type="molecule type" value="Genomic_DNA"/>
</dbReference>
<evidence type="ECO:0000313" key="3">
    <source>
        <dbReference type="Proteomes" id="UP000254866"/>
    </source>
</evidence>
<feature type="compositionally biased region" description="Basic and acidic residues" evidence="1">
    <location>
        <begin position="262"/>
        <end position="292"/>
    </location>
</feature>
<name>A0A370TU89_9HELO</name>
<sequence length="299" mass="33598">MATPQSPALAGFSPIAEDEQIVNTAILLLLNTLTAYHPDLGIGSCMEWTMKRKVFRCGPSEARTDGFLRDARHTTRAILEVKPFVRGTNSRAIRMREAAQLAAWNFSEAPQKGTTVQDSNGIFRRLLISQDSTEIYLTISEFDQQYLDYITGLQQPPDQQRSFTYLVTMGPWFINKESHTRDLGSLLLAFTLHQSKLLEPSEGADPFTSASPGTEGQERFQTLPIRQPPRGSGRAPIQDDYQQGESSRPSTRPHAVSTAQDQRADKKDKNDKNDKKDKREKNDKNDKNDKISKKGKKGK</sequence>
<reference evidence="2 3" key="1">
    <citation type="journal article" date="2018" name="IMA Fungus">
        <title>IMA Genome-F 9: Draft genome sequence of Annulohypoxylon stygium, Aspergillus mulundensis, Berkeleyomyces basicola (syn. Thielaviopsis basicola), Ceratocystis smalleyi, two Cercospora beticola strains, Coleophoma cylindrospora, Fusarium fracticaudum, Phialophora cf. hyalina, and Morchella septimelata.</title>
        <authorList>
            <person name="Wingfield B.D."/>
            <person name="Bills G.F."/>
            <person name="Dong Y."/>
            <person name="Huang W."/>
            <person name="Nel W.J."/>
            <person name="Swalarsk-Parry B.S."/>
            <person name="Vaghefi N."/>
            <person name="Wilken P.M."/>
            <person name="An Z."/>
            <person name="de Beer Z.W."/>
            <person name="De Vos L."/>
            <person name="Chen L."/>
            <person name="Duong T.A."/>
            <person name="Gao Y."/>
            <person name="Hammerbacher A."/>
            <person name="Kikkert J.R."/>
            <person name="Li Y."/>
            <person name="Li H."/>
            <person name="Li K."/>
            <person name="Li Q."/>
            <person name="Liu X."/>
            <person name="Ma X."/>
            <person name="Naidoo K."/>
            <person name="Pethybridge S.J."/>
            <person name="Sun J."/>
            <person name="Steenkamp E.T."/>
            <person name="van der Nest M.A."/>
            <person name="van Wyk S."/>
            <person name="Wingfield M.J."/>
            <person name="Xiong C."/>
            <person name="Yue Q."/>
            <person name="Zhang X."/>
        </authorList>
    </citation>
    <scope>NUCLEOTIDE SEQUENCE [LARGE SCALE GENOMIC DNA]</scope>
    <source>
        <strain evidence="2 3">BP 5553</strain>
    </source>
</reference>
<evidence type="ECO:0000313" key="2">
    <source>
        <dbReference type="EMBL" id="RDL39095.1"/>
    </source>
</evidence>